<gene>
    <name evidence="1" type="ORF">DERP_001682</name>
</gene>
<accession>A0ABQ8JB75</accession>
<comment type="caution">
    <text evidence="1">The sequence shown here is derived from an EMBL/GenBank/DDBJ whole genome shotgun (WGS) entry which is preliminary data.</text>
</comment>
<proteinExistence type="predicted"/>
<reference evidence="1 2" key="1">
    <citation type="journal article" date="2018" name="J. Allergy Clin. Immunol.">
        <title>High-quality assembly of Dermatophagoides pteronyssinus genome and transcriptome reveals a wide range of novel allergens.</title>
        <authorList>
            <person name="Liu X.Y."/>
            <person name="Yang K.Y."/>
            <person name="Wang M.Q."/>
            <person name="Kwok J.S."/>
            <person name="Zeng X."/>
            <person name="Yang Z."/>
            <person name="Xiao X.J."/>
            <person name="Lau C.P."/>
            <person name="Li Y."/>
            <person name="Huang Z.M."/>
            <person name="Ba J.G."/>
            <person name="Yim A.K."/>
            <person name="Ouyang C.Y."/>
            <person name="Ngai S.M."/>
            <person name="Chan T.F."/>
            <person name="Leung E.L."/>
            <person name="Liu L."/>
            <person name="Liu Z.G."/>
            <person name="Tsui S.K."/>
        </authorList>
    </citation>
    <scope>NUCLEOTIDE SEQUENCE [LARGE SCALE GENOMIC DNA]</scope>
    <source>
        <strain evidence="1">Derp</strain>
    </source>
</reference>
<dbReference type="Proteomes" id="UP000887458">
    <property type="component" value="Unassembled WGS sequence"/>
</dbReference>
<sequence>MYLIASIFDTRLPCKCLGCIYGNRSRNISNARFISLILVRSRRQAFFRCSSLEPPPLTPPPLG</sequence>
<name>A0ABQ8JB75_DERPT</name>
<organism evidence="1 2">
    <name type="scientific">Dermatophagoides pteronyssinus</name>
    <name type="common">European house dust mite</name>
    <dbReference type="NCBI Taxonomy" id="6956"/>
    <lineage>
        <taxon>Eukaryota</taxon>
        <taxon>Metazoa</taxon>
        <taxon>Ecdysozoa</taxon>
        <taxon>Arthropoda</taxon>
        <taxon>Chelicerata</taxon>
        <taxon>Arachnida</taxon>
        <taxon>Acari</taxon>
        <taxon>Acariformes</taxon>
        <taxon>Sarcoptiformes</taxon>
        <taxon>Astigmata</taxon>
        <taxon>Psoroptidia</taxon>
        <taxon>Analgoidea</taxon>
        <taxon>Pyroglyphidae</taxon>
        <taxon>Dermatophagoidinae</taxon>
        <taxon>Dermatophagoides</taxon>
    </lineage>
</organism>
<evidence type="ECO:0000313" key="2">
    <source>
        <dbReference type="Proteomes" id="UP000887458"/>
    </source>
</evidence>
<keyword evidence="2" id="KW-1185">Reference proteome</keyword>
<protein>
    <submittedName>
        <fullName evidence="1">Uncharacterized protein</fullName>
    </submittedName>
</protein>
<reference evidence="1 2" key="2">
    <citation type="journal article" date="2022" name="Mol. Biol. Evol.">
        <title>Comparative Genomics Reveals Insights into the Divergent Evolution of Astigmatic Mites and Household Pest Adaptations.</title>
        <authorList>
            <person name="Xiong Q."/>
            <person name="Wan A.T."/>
            <person name="Liu X."/>
            <person name="Fung C.S."/>
            <person name="Xiao X."/>
            <person name="Malainual N."/>
            <person name="Hou J."/>
            <person name="Wang L."/>
            <person name="Wang M."/>
            <person name="Yang K.Y."/>
            <person name="Cui Y."/>
            <person name="Leung E.L."/>
            <person name="Nong W."/>
            <person name="Shin S.K."/>
            <person name="Au S.W."/>
            <person name="Jeong K.Y."/>
            <person name="Chew F.T."/>
            <person name="Hui J.H."/>
            <person name="Leung T.F."/>
            <person name="Tungtrongchitr A."/>
            <person name="Zhong N."/>
            <person name="Liu Z."/>
            <person name="Tsui S.K."/>
        </authorList>
    </citation>
    <scope>NUCLEOTIDE SEQUENCE [LARGE SCALE GENOMIC DNA]</scope>
    <source>
        <strain evidence="1">Derp</strain>
    </source>
</reference>
<dbReference type="EMBL" id="NJHN03000054">
    <property type="protein sequence ID" value="KAH9419851.1"/>
    <property type="molecule type" value="Genomic_DNA"/>
</dbReference>
<evidence type="ECO:0000313" key="1">
    <source>
        <dbReference type="EMBL" id="KAH9419851.1"/>
    </source>
</evidence>